<dbReference type="GeneID" id="42006671"/>
<dbReference type="PANTHER" id="PTHR39473:SF1">
    <property type="entry name" value="DINB-LIKE DOMAIN-CONTAINING PROTEIN"/>
    <property type="match status" value="1"/>
</dbReference>
<dbReference type="OrthoDB" id="5564877at2759"/>
<dbReference type="AlphaFoldDB" id="A0A507BW61"/>
<gene>
    <name evidence="2" type="ORF">SmJEL517_g05448</name>
</gene>
<comment type="caution">
    <text evidence="2">The sequence shown here is derived from an EMBL/GenBank/DDBJ whole genome shotgun (WGS) entry which is preliminary data.</text>
</comment>
<evidence type="ECO:0008006" key="4">
    <source>
        <dbReference type="Google" id="ProtNLM"/>
    </source>
</evidence>
<dbReference type="STRING" id="1806994.A0A507BW61"/>
<dbReference type="SUPFAM" id="SSF109854">
    <property type="entry name" value="DinB/YfiT-like putative metalloenzymes"/>
    <property type="match status" value="1"/>
</dbReference>
<sequence>MDRAIQMTILHAAARGILHQFLGLIESLPSDATFTRESKVVPGSTIGKHVRHALDHIRILFEGLALIHRDTDSDDTDARVVNYDIRERNVPIESDRAVACIAITNLLRIIDVASRSITNPDKPVSLMCTVDPSRDDVPMTSTYARELWFVQHHAIHHAALIRAICVEYGCDVPEDFGVAPSTLKASDSPVEDDDATIEQRQSATQESTSQESHGQSQQASNKSSDNEQVNMMSGSSEINSSDGEDVKAKL</sequence>
<feature type="compositionally biased region" description="Low complexity" evidence="1">
    <location>
        <begin position="198"/>
        <end position="212"/>
    </location>
</feature>
<keyword evidence="3" id="KW-1185">Reference proteome</keyword>
<reference evidence="2 3" key="1">
    <citation type="journal article" date="2019" name="Sci. Rep.">
        <title>Comparative genomics of chytrid fungi reveal insights into the obligate biotrophic and pathogenic lifestyle of Synchytrium endobioticum.</title>
        <authorList>
            <person name="van de Vossenberg B.T.L.H."/>
            <person name="Warris S."/>
            <person name="Nguyen H.D.T."/>
            <person name="van Gent-Pelzer M.P.E."/>
            <person name="Joly D.L."/>
            <person name="van de Geest H.C."/>
            <person name="Bonants P.J.M."/>
            <person name="Smith D.S."/>
            <person name="Levesque C.A."/>
            <person name="van der Lee T.A.J."/>
        </authorList>
    </citation>
    <scope>NUCLEOTIDE SEQUENCE [LARGE SCALE GENOMIC DNA]</scope>
    <source>
        <strain evidence="2 3">JEL517</strain>
    </source>
</reference>
<feature type="region of interest" description="Disordered" evidence="1">
    <location>
        <begin position="182"/>
        <end position="250"/>
    </location>
</feature>
<dbReference type="InterPro" id="IPR034660">
    <property type="entry name" value="DinB/YfiT-like"/>
</dbReference>
<dbReference type="PANTHER" id="PTHR39473">
    <property type="match status" value="1"/>
</dbReference>
<evidence type="ECO:0000313" key="2">
    <source>
        <dbReference type="EMBL" id="TPX31139.1"/>
    </source>
</evidence>
<organism evidence="2 3">
    <name type="scientific">Synchytrium microbalum</name>
    <dbReference type="NCBI Taxonomy" id="1806994"/>
    <lineage>
        <taxon>Eukaryota</taxon>
        <taxon>Fungi</taxon>
        <taxon>Fungi incertae sedis</taxon>
        <taxon>Chytridiomycota</taxon>
        <taxon>Chytridiomycota incertae sedis</taxon>
        <taxon>Chytridiomycetes</taxon>
        <taxon>Synchytriales</taxon>
        <taxon>Synchytriaceae</taxon>
        <taxon>Synchytrium</taxon>
    </lineage>
</organism>
<dbReference type="RefSeq" id="XP_031022645.1">
    <property type="nucleotide sequence ID" value="XM_031171374.1"/>
</dbReference>
<name>A0A507BW61_9FUNG</name>
<evidence type="ECO:0000256" key="1">
    <source>
        <dbReference type="SAM" id="MobiDB-lite"/>
    </source>
</evidence>
<proteinExistence type="predicted"/>
<dbReference type="EMBL" id="QEAO01000050">
    <property type="protein sequence ID" value="TPX31139.1"/>
    <property type="molecule type" value="Genomic_DNA"/>
</dbReference>
<protein>
    <recommendedName>
        <fullName evidence="4">DinB-like domain-containing protein</fullName>
    </recommendedName>
</protein>
<feature type="compositionally biased region" description="Polar residues" evidence="1">
    <location>
        <begin position="213"/>
        <end position="241"/>
    </location>
</feature>
<accession>A0A507BW61</accession>
<evidence type="ECO:0000313" key="3">
    <source>
        <dbReference type="Proteomes" id="UP000319731"/>
    </source>
</evidence>
<dbReference type="Proteomes" id="UP000319731">
    <property type="component" value="Unassembled WGS sequence"/>
</dbReference>